<dbReference type="AlphaFoldDB" id="W7TPE9"/>
<keyword evidence="2" id="KW-1185">Reference proteome</keyword>
<gene>
    <name evidence="1" type="ORF">Naga_100126g10</name>
</gene>
<dbReference type="Proteomes" id="UP000019335">
    <property type="component" value="Unassembled WGS sequence"/>
</dbReference>
<proteinExistence type="predicted"/>
<name>W7TPE9_9STRA</name>
<dbReference type="EMBL" id="AZIL01002134">
    <property type="protein sequence ID" value="EWM22599.1"/>
    <property type="molecule type" value="Genomic_DNA"/>
</dbReference>
<comment type="caution">
    <text evidence="1">The sequence shown here is derived from an EMBL/GenBank/DDBJ whole genome shotgun (WGS) entry which is preliminary data.</text>
</comment>
<evidence type="ECO:0000313" key="2">
    <source>
        <dbReference type="Proteomes" id="UP000019335"/>
    </source>
</evidence>
<evidence type="ECO:0000313" key="1">
    <source>
        <dbReference type="EMBL" id="EWM22599.1"/>
    </source>
</evidence>
<organism evidence="1 2">
    <name type="scientific">Nannochloropsis gaditana</name>
    <dbReference type="NCBI Taxonomy" id="72520"/>
    <lineage>
        <taxon>Eukaryota</taxon>
        <taxon>Sar</taxon>
        <taxon>Stramenopiles</taxon>
        <taxon>Ochrophyta</taxon>
        <taxon>Eustigmatophyceae</taxon>
        <taxon>Eustigmatales</taxon>
        <taxon>Monodopsidaceae</taxon>
        <taxon>Nannochloropsis</taxon>
    </lineage>
</organism>
<accession>W7TPE9</accession>
<reference evidence="1 2" key="1">
    <citation type="journal article" date="2014" name="Mol. Plant">
        <title>Chromosome Scale Genome Assembly and Transcriptome Profiling of Nannochloropsis gaditana in Nitrogen Depletion.</title>
        <authorList>
            <person name="Corteggiani Carpinelli E."/>
            <person name="Telatin A."/>
            <person name="Vitulo N."/>
            <person name="Forcato C."/>
            <person name="D'Angelo M."/>
            <person name="Schiavon R."/>
            <person name="Vezzi A."/>
            <person name="Giacometti G.M."/>
            <person name="Morosinotto T."/>
            <person name="Valle G."/>
        </authorList>
    </citation>
    <scope>NUCLEOTIDE SEQUENCE [LARGE SCALE GENOMIC DNA]</scope>
    <source>
        <strain evidence="1 2">B-31</strain>
    </source>
</reference>
<sequence length="86" mass="10267">MRHLLSTYEIQQTRLFDKQITVLKMELNAYFGWKPKRGCKVKYVRNNKLLCTTRCPSACERFSPTNKHFNVICAFKATHQHYQIRS</sequence>
<protein>
    <submittedName>
        <fullName evidence="1">Uncharacterized protein</fullName>
    </submittedName>
</protein>